<dbReference type="Proteomes" id="UP000694846">
    <property type="component" value="Unplaced"/>
</dbReference>
<accession>A0A8B8F8W5</accession>
<evidence type="ECO:0000313" key="1">
    <source>
        <dbReference type="Proteomes" id="UP000694846"/>
    </source>
</evidence>
<name>A0A8B8F8W5_9HEMI</name>
<dbReference type="AlphaFoldDB" id="A0A8B8F8W5"/>
<dbReference type="GeneID" id="112681022"/>
<dbReference type="RefSeq" id="XP_025407076.1">
    <property type="nucleotide sequence ID" value="XM_025551291.1"/>
</dbReference>
<protein>
    <submittedName>
        <fullName evidence="2">Uncharacterized protein LOC112681022</fullName>
    </submittedName>
</protein>
<proteinExistence type="predicted"/>
<evidence type="ECO:0000313" key="2">
    <source>
        <dbReference type="RefSeq" id="XP_025407076.1"/>
    </source>
</evidence>
<keyword evidence="1" id="KW-1185">Reference proteome</keyword>
<reference evidence="2" key="1">
    <citation type="submission" date="2025-08" db="UniProtKB">
        <authorList>
            <consortium name="RefSeq"/>
        </authorList>
    </citation>
    <scope>IDENTIFICATION</scope>
    <source>
        <tissue evidence="2">Whole body</tissue>
    </source>
</reference>
<gene>
    <name evidence="2" type="primary">LOC112681022</name>
</gene>
<organism evidence="1 2">
    <name type="scientific">Sipha flava</name>
    <name type="common">yellow sugarcane aphid</name>
    <dbReference type="NCBI Taxonomy" id="143950"/>
    <lineage>
        <taxon>Eukaryota</taxon>
        <taxon>Metazoa</taxon>
        <taxon>Ecdysozoa</taxon>
        <taxon>Arthropoda</taxon>
        <taxon>Hexapoda</taxon>
        <taxon>Insecta</taxon>
        <taxon>Pterygota</taxon>
        <taxon>Neoptera</taxon>
        <taxon>Paraneoptera</taxon>
        <taxon>Hemiptera</taxon>
        <taxon>Sternorrhyncha</taxon>
        <taxon>Aphidomorpha</taxon>
        <taxon>Aphidoidea</taxon>
        <taxon>Aphididae</taxon>
        <taxon>Sipha</taxon>
    </lineage>
</organism>
<dbReference type="OrthoDB" id="6628176at2759"/>
<sequence length="229" mass="26813">MFLVKNNVDNAVEHFSTNLISNETNANTNVELSVTCDHVELNIIDKPGLDLTTDYPTDRGHFKELDIVKSDLKRSILLHGPCKPVNIEFPYSPDGKGILRRFSVQFYYKTTNTGLRLPRTWICYSVILDCTYCETCWLFADRKKNNFKINWISGINDWHHIGEKIGTHEISQQHIQATEVRVRWLKNETIDKHMEDKIVKEASFWRSVLIRLIKNHFILNCKEYCPSRK</sequence>